<accession>A0ABW7G9K2</accession>
<gene>
    <name evidence="1" type="primary">stbB</name>
    <name evidence="1" type="ORF">ACG00X_17375</name>
</gene>
<protein>
    <submittedName>
        <fullName evidence="1">StbB family protein</fullName>
    </submittedName>
</protein>
<sequence>MKVAVINFSGNVGKTTIARHLLLPRIPGAKLISVESINAGEAGTKSLRGRQFAVLQEYLQAVESTVVDVGASNVEELLALMNRYRGSHEDFDHYIVPAVAAIKQQKDTIATLVELARMGVPAQKLRLVFNMIDEATNVADAFRPLLAFLQEQPLACADTECRLGANEIYESLKISGQGVDEVLNDDTDYKAAIAKTGDANEKLALARRLAARRLAVGVAPELDACFGALRLGTDVAPLVRVA</sequence>
<evidence type="ECO:0000313" key="1">
    <source>
        <dbReference type="EMBL" id="MFG6458615.1"/>
    </source>
</evidence>
<comment type="caution">
    <text evidence="1">The sequence shown here is derived from an EMBL/GenBank/DDBJ whole genome shotgun (WGS) entry which is preliminary data.</text>
</comment>
<dbReference type="Proteomes" id="UP001606305">
    <property type="component" value="Unassembled WGS sequence"/>
</dbReference>
<dbReference type="InterPro" id="IPR047985">
    <property type="entry name" value="StbB-like"/>
</dbReference>
<dbReference type="NCBIfam" id="NF041292">
    <property type="entry name" value="StbB"/>
    <property type="match status" value="1"/>
</dbReference>
<evidence type="ECO:0000313" key="2">
    <source>
        <dbReference type="Proteomes" id="UP001606305"/>
    </source>
</evidence>
<dbReference type="EMBL" id="JBIGIA010000014">
    <property type="protein sequence ID" value="MFG6458615.1"/>
    <property type="molecule type" value="Genomic_DNA"/>
</dbReference>
<keyword evidence="2" id="KW-1185">Reference proteome</keyword>
<dbReference type="InterPro" id="IPR027417">
    <property type="entry name" value="P-loop_NTPase"/>
</dbReference>
<name>A0ABW7G9K2_9BURK</name>
<dbReference type="SUPFAM" id="SSF52540">
    <property type="entry name" value="P-loop containing nucleoside triphosphate hydrolases"/>
    <property type="match status" value="1"/>
</dbReference>
<proteinExistence type="predicted"/>
<dbReference type="RefSeq" id="WP_394489766.1">
    <property type="nucleotide sequence ID" value="NZ_JBIGIA010000014.1"/>
</dbReference>
<reference evidence="1 2" key="1">
    <citation type="submission" date="2024-09" db="EMBL/GenBank/DDBJ databases">
        <title>Novel species of the genus Pelomonas and Roseateles isolated from streams.</title>
        <authorList>
            <person name="Lu H."/>
        </authorList>
    </citation>
    <scope>NUCLEOTIDE SEQUENCE [LARGE SCALE GENOMIC DNA]</scope>
    <source>
        <strain evidence="1 2">BYS96W</strain>
    </source>
</reference>
<organism evidence="1 2">
    <name type="scientific">Pelomonas nitida</name>
    <dbReference type="NCBI Taxonomy" id="3299027"/>
    <lineage>
        <taxon>Bacteria</taxon>
        <taxon>Pseudomonadati</taxon>
        <taxon>Pseudomonadota</taxon>
        <taxon>Betaproteobacteria</taxon>
        <taxon>Burkholderiales</taxon>
        <taxon>Sphaerotilaceae</taxon>
        <taxon>Roseateles</taxon>
    </lineage>
</organism>